<gene>
    <name evidence="1" type="ORF">PENTCL1PPCAC_23685</name>
</gene>
<dbReference type="AlphaFoldDB" id="A0AAV5U3R3"/>
<dbReference type="Proteomes" id="UP001432027">
    <property type="component" value="Unassembled WGS sequence"/>
</dbReference>
<sequence>LQDEEPITVRPAEAETRLRSAIAVAVAKTGGASLFRVLSLIPDQTAILKYLNPKEATALLAVSSAVRTALSSKNVDITYWKAKLNKEFPRETVVD</sequence>
<name>A0AAV5U3R3_9BILA</name>
<feature type="non-terminal residue" evidence="1">
    <location>
        <position position="1"/>
    </location>
</feature>
<proteinExistence type="predicted"/>
<feature type="non-terminal residue" evidence="1">
    <location>
        <position position="95"/>
    </location>
</feature>
<comment type="caution">
    <text evidence="1">The sequence shown here is derived from an EMBL/GenBank/DDBJ whole genome shotgun (WGS) entry which is preliminary data.</text>
</comment>
<evidence type="ECO:0000313" key="2">
    <source>
        <dbReference type="Proteomes" id="UP001432027"/>
    </source>
</evidence>
<accession>A0AAV5U3R3</accession>
<protein>
    <submittedName>
        <fullName evidence="1">Uncharacterized protein</fullName>
    </submittedName>
</protein>
<organism evidence="1 2">
    <name type="scientific">Pristionchus entomophagus</name>
    <dbReference type="NCBI Taxonomy" id="358040"/>
    <lineage>
        <taxon>Eukaryota</taxon>
        <taxon>Metazoa</taxon>
        <taxon>Ecdysozoa</taxon>
        <taxon>Nematoda</taxon>
        <taxon>Chromadorea</taxon>
        <taxon>Rhabditida</taxon>
        <taxon>Rhabditina</taxon>
        <taxon>Diplogasteromorpha</taxon>
        <taxon>Diplogasteroidea</taxon>
        <taxon>Neodiplogasteridae</taxon>
        <taxon>Pristionchus</taxon>
    </lineage>
</organism>
<evidence type="ECO:0000313" key="1">
    <source>
        <dbReference type="EMBL" id="GMT01511.1"/>
    </source>
</evidence>
<keyword evidence="2" id="KW-1185">Reference proteome</keyword>
<reference evidence="1" key="1">
    <citation type="submission" date="2023-10" db="EMBL/GenBank/DDBJ databases">
        <title>Genome assembly of Pristionchus species.</title>
        <authorList>
            <person name="Yoshida K."/>
            <person name="Sommer R.J."/>
        </authorList>
    </citation>
    <scope>NUCLEOTIDE SEQUENCE</scope>
    <source>
        <strain evidence="1">RS0144</strain>
    </source>
</reference>
<dbReference type="EMBL" id="BTSX01000005">
    <property type="protein sequence ID" value="GMT01511.1"/>
    <property type="molecule type" value="Genomic_DNA"/>
</dbReference>